<sequence length="227" mass="24183">MSSFIQLTHSPSDRAFHKKAVTMALRPRTPAQLVALTALLGAVVGVTAWMLMTHTATKEITVSAEYPSYASLADAQEASDAIVVARVLDSRVELLEPRQVKSSRGGVRGVATSIDSGARIVATMYTVEVSTVINGDTVRGGDTMTVSQIGGTYKGVTYIDPQGVALSELGESLVLLLEDTGEGMYTPIHPDIGVFEQRAGLLIPVTDRVAPEFRGLTVDYLSWAATE</sequence>
<evidence type="ECO:0000313" key="2">
    <source>
        <dbReference type="EMBL" id="ACV08370.1"/>
    </source>
</evidence>
<dbReference type="EMBL" id="CP001706">
    <property type="protein sequence ID" value="ACV08370.1"/>
    <property type="molecule type" value="Genomic_DNA"/>
</dbReference>
<dbReference type="KEGG" id="jde:Jden_0706"/>
<name>C7R1Q2_JONDD</name>
<dbReference type="HOGENOM" id="CLU_1218446_0_0_11"/>
<dbReference type="STRING" id="471856.Jden_0706"/>
<protein>
    <submittedName>
        <fullName evidence="2">Uncharacterized protein</fullName>
    </submittedName>
</protein>
<organism evidence="2 3">
    <name type="scientific">Jonesia denitrificans (strain ATCC 14870 / DSM 20603 / BCRC 15368 / CIP 55.134 / JCM 11481 / NBRC 15587 / NCTC 10816 / Prevot 55134)</name>
    <name type="common">Listeria denitrificans</name>
    <dbReference type="NCBI Taxonomy" id="471856"/>
    <lineage>
        <taxon>Bacteria</taxon>
        <taxon>Bacillati</taxon>
        <taxon>Actinomycetota</taxon>
        <taxon>Actinomycetes</taxon>
        <taxon>Micrococcales</taxon>
        <taxon>Jonesiaceae</taxon>
        <taxon>Jonesia</taxon>
    </lineage>
</organism>
<keyword evidence="1" id="KW-0812">Transmembrane</keyword>
<keyword evidence="3" id="KW-1185">Reference proteome</keyword>
<proteinExistence type="predicted"/>
<reference evidence="2 3" key="1">
    <citation type="journal article" date="2009" name="Stand. Genomic Sci.">
        <title>Complete genome sequence of Jonesia denitrificans type strain (Prevot 55134).</title>
        <authorList>
            <person name="Pukall R."/>
            <person name="Gehrich-Schroter G."/>
            <person name="Lapidus A."/>
            <person name="Nolan M."/>
            <person name="Glavina Del Rio T."/>
            <person name="Lucas S."/>
            <person name="Chen F."/>
            <person name="Tice H."/>
            <person name="Pitluck S."/>
            <person name="Cheng J.F."/>
            <person name="Copeland A."/>
            <person name="Saunders E."/>
            <person name="Brettin T."/>
            <person name="Detter J.C."/>
            <person name="Bruce D."/>
            <person name="Goodwin L."/>
            <person name="Pati A."/>
            <person name="Ivanova N."/>
            <person name="Mavromatis K."/>
            <person name="Ovchinnikova G."/>
            <person name="Chen A."/>
            <person name="Palaniappan K."/>
            <person name="Land M."/>
            <person name="Hauser L."/>
            <person name="Chang Y.J."/>
            <person name="Jeffries C.D."/>
            <person name="Chain P."/>
            <person name="Goker M."/>
            <person name="Bristow J."/>
            <person name="Eisen J.A."/>
            <person name="Markowitz V."/>
            <person name="Hugenholtz P."/>
            <person name="Kyrpides N.C."/>
            <person name="Klenk H.P."/>
            <person name="Han C."/>
        </authorList>
    </citation>
    <scope>NUCLEOTIDE SEQUENCE [LARGE SCALE GENOMIC DNA]</scope>
    <source>
        <strain evidence="3">ATCC 14870 / DSM 20603 / BCRC 15368 / CIP 55.134 / JCM 11481 / NBRC 15587 / NCTC 10816 / Prevot 55134</strain>
    </source>
</reference>
<evidence type="ECO:0000256" key="1">
    <source>
        <dbReference type="SAM" id="Phobius"/>
    </source>
</evidence>
<dbReference type="AlphaFoldDB" id="C7R1Q2"/>
<gene>
    <name evidence="2" type="ordered locus">Jden_0706</name>
</gene>
<evidence type="ECO:0000313" key="3">
    <source>
        <dbReference type="Proteomes" id="UP000000628"/>
    </source>
</evidence>
<feature type="transmembrane region" description="Helical" evidence="1">
    <location>
        <begin position="33"/>
        <end position="52"/>
    </location>
</feature>
<keyword evidence="1" id="KW-1133">Transmembrane helix</keyword>
<keyword evidence="1" id="KW-0472">Membrane</keyword>
<accession>C7R1Q2</accession>
<dbReference type="Proteomes" id="UP000000628">
    <property type="component" value="Chromosome"/>
</dbReference>